<evidence type="ECO:0000313" key="2">
    <source>
        <dbReference type="EMBL" id="KAF5372561.1"/>
    </source>
</evidence>
<comment type="caution">
    <text evidence="2">The sequence shown here is derived from an EMBL/GenBank/DDBJ whole genome shotgun (WGS) entry which is preliminary data.</text>
</comment>
<feature type="region of interest" description="Disordered" evidence="1">
    <location>
        <begin position="1"/>
        <end position="24"/>
    </location>
</feature>
<evidence type="ECO:0000313" key="3">
    <source>
        <dbReference type="Proteomes" id="UP000559256"/>
    </source>
</evidence>
<protein>
    <submittedName>
        <fullName evidence="2">Uncharacterized protein</fullName>
    </submittedName>
</protein>
<organism evidence="2 3">
    <name type="scientific">Tetrapyrgos nigripes</name>
    <dbReference type="NCBI Taxonomy" id="182062"/>
    <lineage>
        <taxon>Eukaryota</taxon>
        <taxon>Fungi</taxon>
        <taxon>Dikarya</taxon>
        <taxon>Basidiomycota</taxon>
        <taxon>Agaricomycotina</taxon>
        <taxon>Agaricomycetes</taxon>
        <taxon>Agaricomycetidae</taxon>
        <taxon>Agaricales</taxon>
        <taxon>Marasmiineae</taxon>
        <taxon>Marasmiaceae</taxon>
        <taxon>Tetrapyrgos</taxon>
    </lineage>
</organism>
<proteinExistence type="predicted"/>
<dbReference type="AlphaFoldDB" id="A0A8H5LX38"/>
<feature type="compositionally biased region" description="Low complexity" evidence="1">
    <location>
        <begin position="1"/>
        <end position="10"/>
    </location>
</feature>
<name>A0A8H5LX38_9AGAR</name>
<dbReference type="Proteomes" id="UP000559256">
    <property type="component" value="Unassembled WGS sequence"/>
</dbReference>
<sequence>MHSTITTTTTNVIRSSSKMAARKLQPALPVMSRNKSSSLKGIKEACATELAELRRTASRLSGAVRTLSSTGIPKKAVATPKSPIISTAAFEDKSRRPDQVAPSVQVVTTKPVTITAPKPGDRCEEKKVIYMINAEIKKIQASRANAIAELSASFAQSYTKLATSAAASKKPTPSARSDSAMSTSTTAVVFADASKPMTVWTDAIEFFSKENVDLVNSYSRVTNVVDELPSDIIIEDPGRVRPRYHVSSDKKVHQRHMEAFWSGGFGF</sequence>
<accession>A0A8H5LX38</accession>
<reference evidence="2 3" key="1">
    <citation type="journal article" date="2020" name="ISME J.">
        <title>Uncovering the hidden diversity of litter-decomposition mechanisms in mushroom-forming fungi.</title>
        <authorList>
            <person name="Floudas D."/>
            <person name="Bentzer J."/>
            <person name="Ahren D."/>
            <person name="Johansson T."/>
            <person name="Persson P."/>
            <person name="Tunlid A."/>
        </authorList>
    </citation>
    <scope>NUCLEOTIDE SEQUENCE [LARGE SCALE GENOMIC DNA]</scope>
    <source>
        <strain evidence="2 3">CBS 291.85</strain>
    </source>
</reference>
<evidence type="ECO:0000256" key="1">
    <source>
        <dbReference type="SAM" id="MobiDB-lite"/>
    </source>
</evidence>
<dbReference type="EMBL" id="JAACJM010000005">
    <property type="protein sequence ID" value="KAF5372561.1"/>
    <property type="molecule type" value="Genomic_DNA"/>
</dbReference>
<keyword evidence="3" id="KW-1185">Reference proteome</keyword>
<gene>
    <name evidence="2" type="ORF">D9758_005182</name>
</gene>